<feature type="compositionally biased region" description="Polar residues" evidence="4">
    <location>
        <begin position="110"/>
        <end position="124"/>
    </location>
</feature>
<evidence type="ECO:0000256" key="1">
    <source>
        <dbReference type="ARBA" id="ARBA00022884"/>
    </source>
</evidence>
<dbReference type="CDD" id="cd12257">
    <property type="entry name" value="RRM1_RBM26_like"/>
    <property type="match status" value="1"/>
</dbReference>
<dbReference type="GO" id="GO:0046872">
    <property type="term" value="F:metal ion binding"/>
    <property type="evidence" value="ECO:0007669"/>
    <property type="project" value="InterPro"/>
</dbReference>
<dbReference type="FunCoup" id="A0A1U7ZJU0">
    <property type="interactions" value="2165"/>
</dbReference>
<dbReference type="eggNOG" id="KOG2135">
    <property type="taxonomic scope" value="Eukaryota"/>
</dbReference>
<dbReference type="PROSITE" id="PS50103">
    <property type="entry name" value="ZF_C3H1"/>
    <property type="match status" value="1"/>
</dbReference>
<dbReference type="PANTHER" id="PTHR14398:SF0">
    <property type="entry name" value="ZINC FINGER PROTEIN SWM"/>
    <property type="match status" value="1"/>
</dbReference>
<dbReference type="GeneID" id="104591455"/>
<feature type="region of interest" description="Disordered" evidence="4">
    <location>
        <begin position="92"/>
        <end position="269"/>
    </location>
</feature>
<dbReference type="InterPro" id="IPR045137">
    <property type="entry name" value="RBM26/27"/>
</dbReference>
<dbReference type="InterPro" id="IPR035979">
    <property type="entry name" value="RBD_domain_sf"/>
</dbReference>
<dbReference type="AlphaFoldDB" id="A0A1U7ZJU0"/>
<name>A0A1U7ZJU0_NELNU</name>
<dbReference type="RefSeq" id="XP_010248594.1">
    <property type="nucleotide sequence ID" value="XM_010250292.2"/>
</dbReference>
<dbReference type="GO" id="GO:0005634">
    <property type="term" value="C:nucleus"/>
    <property type="evidence" value="ECO:0000318"/>
    <property type="project" value="GO_Central"/>
</dbReference>
<feature type="region of interest" description="Disordered" evidence="4">
    <location>
        <begin position="581"/>
        <end position="600"/>
    </location>
</feature>
<accession>A0A1U7ZJU0</accession>
<evidence type="ECO:0000313" key="5">
    <source>
        <dbReference type="Proteomes" id="UP000189703"/>
    </source>
</evidence>
<dbReference type="InterPro" id="IPR000571">
    <property type="entry name" value="Znf_CCCH"/>
</dbReference>
<feature type="compositionally biased region" description="Polar residues" evidence="4">
    <location>
        <begin position="1009"/>
        <end position="1028"/>
    </location>
</feature>
<dbReference type="Pfam" id="PF00076">
    <property type="entry name" value="RRM_1"/>
    <property type="match status" value="1"/>
</dbReference>
<dbReference type="SMART" id="SM00360">
    <property type="entry name" value="RRM"/>
    <property type="match status" value="1"/>
</dbReference>
<dbReference type="SMART" id="SM00356">
    <property type="entry name" value="ZnF_C3H1"/>
    <property type="match status" value="1"/>
</dbReference>
<dbReference type="OrthoDB" id="443401at2759"/>
<organism evidence="5 6">
    <name type="scientific">Nelumbo nucifera</name>
    <name type="common">Sacred lotus</name>
    <dbReference type="NCBI Taxonomy" id="4432"/>
    <lineage>
        <taxon>Eukaryota</taxon>
        <taxon>Viridiplantae</taxon>
        <taxon>Streptophyta</taxon>
        <taxon>Embryophyta</taxon>
        <taxon>Tracheophyta</taxon>
        <taxon>Spermatophyta</taxon>
        <taxon>Magnoliopsida</taxon>
        <taxon>Proteales</taxon>
        <taxon>Nelumbonaceae</taxon>
        <taxon>Nelumbo</taxon>
    </lineage>
</organism>
<comment type="function">
    <text evidence="2">May be involved in the turnover of nuclear polyadenylated (pA+) RNA.</text>
</comment>
<dbReference type="STRING" id="4432.A0A1U7ZJU0"/>
<keyword evidence="3" id="KW-0175">Coiled coil</keyword>
<feature type="compositionally biased region" description="Acidic residues" evidence="4">
    <location>
        <begin position="128"/>
        <end position="138"/>
    </location>
</feature>
<dbReference type="PROSITE" id="PS50102">
    <property type="entry name" value="RRM"/>
    <property type="match status" value="1"/>
</dbReference>
<dbReference type="PANTHER" id="PTHR14398">
    <property type="entry name" value="RNA RECOGNITION RRM/RNP DOMAIN"/>
    <property type="match status" value="1"/>
</dbReference>
<feature type="region of interest" description="Disordered" evidence="4">
    <location>
        <begin position="810"/>
        <end position="874"/>
    </location>
</feature>
<dbReference type="OMA" id="ANAKCWQ"/>
<feature type="compositionally biased region" description="Polar residues" evidence="4">
    <location>
        <begin position="821"/>
        <end position="833"/>
    </location>
</feature>
<feature type="coiled-coil region" evidence="3">
    <location>
        <begin position="750"/>
        <end position="791"/>
    </location>
</feature>
<dbReference type="SUPFAM" id="SSF54928">
    <property type="entry name" value="RNA-binding domain, RBD"/>
    <property type="match status" value="2"/>
</dbReference>
<reference evidence="6" key="1">
    <citation type="submission" date="2025-08" db="UniProtKB">
        <authorList>
            <consortium name="RefSeq"/>
        </authorList>
    </citation>
    <scope>IDENTIFICATION</scope>
</reference>
<dbReference type="Pfam" id="PF01480">
    <property type="entry name" value="PWI"/>
    <property type="match status" value="1"/>
</dbReference>
<proteinExistence type="predicted"/>
<dbReference type="InterPro" id="IPR000504">
    <property type="entry name" value="RRM_dom"/>
</dbReference>
<evidence type="ECO:0000313" key="6">
    <source>
        <dbReference type="RefSeq" id="XP_010248594.1"/>
    </source>
</evidence>
<dbReference type="GO" id="GO:0003723">
    <property type="term" value="F:RNA binding"/>
    <property type="evidence" value="ECO:0000318"/>
    <property type="project" value="GO_Central"/>
</dbReference>
<evidence type="ECO:0000256" key="4">
    <source>
        <dbReference type="SAM" id="MobiDB-lite"/>
    </source>
</evidence>
<sequence>MIRDMKFEDSSLTGYLVKNLESLTEADPLILAKYVEALLKKDKPVKELQKLCAENLVEFLGQGTESFITKLFQALEDGSIVVSGENSDAIKQVEPPNSFISEDPIERKISSPNTEGLSPSSCHASDTEEKEFSDDDDDDRNHKHRRRETRSQSFDKYGQEQLLSRPNRKRNKPFENGQLFLEGDPQSSEVRKQYNPTPPERDFSAKFEKRRPSVAALSRPPLDLGQRTKVNPPLRGDPGTRFDLSSVGRLPIGRGRGRSSGPWNQHDSRFSSVDTLDFASQMAPQGPTPGLFPGRGLPNAANTQNASWGAFGLIPGMSNGALDTLHPLGLQGTLRSPSLNIGMPRQRCRDFEERGFCLRGDMCPMEHGVNRIVVEDVQSLSQFNLPVSLPSACLLGMPAGTGPLPSVSAPNLFINSKNSHGKSGKSGAADDGLNLNGVLPVSAGSGEADLYDPDQPLWNTDRPETSSALLKLPSTKIHEAETLWDNDASDCHNLRLADGIDSGRSITTNIGSQSATSSVWGRIRNSGNKLEMSGKNDSTITSTSYFGNEVKDLEEGLPAVPINEHQEKQIVTDDIVPKAMNSSAAAKRSDPARNAGRTSQKASRTLFVNCIPLKNNKREALLSHFQKFGEVIDIYIPVNSEKAFVQFSKREEAEAAVKAPDAVMGNRFIKLWWANRDNIPDDGISSGNTVSAAPRGMTAASTPLLSSIAEIGKENLLSAASKVSASVAPDVPAGASVNPKPVVTNGAKSTAHLQKKLESLELLKEELRIKQEMLDQKRNDFRRQLDKLEKQATTVKPDAVAEQAIKRHKVGPVTPAKIATPRSSNPSTTGTQPTDEKTIDSNNSGDIIASPNSKTGSSVVLQSPRSLKQPSRSLAPVGPPFFVNRFKLDNRPTTFRILPPLPADFANVAVLKEHFSIYGDLSAVELEGSTDTHTGTDGSGPSKNCSARVTFTTRRSAERAFGNGKCWQGHNLQFVWVTLSSNTNSDHGRRENSPAPTPRGIADAEIPTKNVSSACSLSSTGKPTNTVSKEAPAVENEESKDLDGISGSVDCMELVEACQSSSAAMASCEERSPKEDILIVEDDQTVRSEDIGNFNTQLSHSMAEGV</sequence>
<dbReference type="FunFam" id="3.30.70.330:FF:000719">
    <property type="entry name" value="Predicted protein"/>
    <property type="match status" value="1"/>
</dbReference>
<evidence type="ECO:0000256" key="3">
    <source>
        <dbReference type="SAM" id="Coils"/>
    </source>
</evidence>
<feature type="compositionally biased region" description="Basic and acidic residues" evidence="4">
    <location>
        <begin position="199"/>
        <end position="211"/>
    </location>
</feature>
<evidence type="ECO:0000256" key="2">
    <source>
        <dbReference type="ARBA" id="ARBA00043866"/>
    </source>
</evidence>
<feature type="compositionally biased region" description="Polar residues" evidence="4">
    <location>
        <begin position="840"/>
        <end position="872"/>
    </location>
</feature>
<feature type="region of interest" description="Disordered" evidence="4">
    <location>
        <begin position="983"/>
        <end position="1042"/>
    </location>
</feature>
<gene>
    <name evidence="6" type="primary">LOC104591455</name>
</gene>
<protein>
    <submittedName>
        <fullName evidence="6">Zinc finger CCCH domain-containing protein 27</fullName>
    </submittedName>
</protein>
<dbReference type="Proteomes" id="UP000189703">
    <property type="component" value="Unplaced"/>
</dbReference>
<dbReference type="KEGG" id="nnu:104591455"/>
<dbReference type="InterPro" id="IPR012677">
    <property type="entry name" value="Nucleotide-bd_a/b_plait_sf"/>
</dbReference>
<dbReference type="InterPro" id="IPR002483">
    <property type="entry name" value="PWI_dom"/>
</dbReference>
<dbReference type="Gene3D" id="3.30.70.330">
    <property type="match status" value="1"/>
</dbReference>
<keyword evidence="1" id="KW-0694">RNA-binding</keyword>
<keyword evidence="5" id="KW-1185">Reference proteome</keyword>